<organism evidence="4 5">
    <name type="scientific">Palleronia aestuarii</name>
    <dbReference type="NCBI Taxonomy" id="568105"/>
    <lineage>
        <taxon>Bacteria</taxon>
        <taxon>Pseudomonadati</taxon>
        <taxon>Pseudomonadota</taxon>
        <taxon>Alphaproteobacteria</taxon>
        <taxon>Rhodobacterales</taxon>
        <taxon>Roseobacteraceae</taxon>
        <taxon>Palleronia</taxon>
    </lineage>
</organism>
<accession>A0A2W7N816</accession>
<dbReference type="EMBL" id="QKZL01000007">
    <property type="protein sequence ID" value="PZX16291.1"/>
    <property type="molecule type" value="Genomic_DNA"/>
</dbReference>
<reference evidence="4 5" key="1">
    <citation type="submission" date="2018-06" db="EMBL/GenBank/DDBJ databases">
        <title>Genomic Encyclopedia of Archaeal and Bacterial Type Strains, Phase II (KMG-II): from individual species to whole genera.</title>
        <authorList>
            <person name="Goeker M."/>
        </authorList>
    </citation>
    <scope>NUCLEOTIDE SEQUENCE [LARGE SCALE GENOMIC DNA]</scope>
    <source>
        <strain evidence="4 5">DSM 22009</strain>
    </source>
</reference>
<dbReference type="AlphaFoldDB" id="A0A2W7N816"/>
<dbReference type="OrthoDB" id="9798842at2"/>
<name>A0A2W7N816_9RHOB</name>
<dbReference type="GO" id="GO:0016151">
    <property type="term" value="F:nickel cation binding"/>
    <property type="evidence" value="ECO:0007669"/>
    <property type="project" value="UniProtKB-UniRule"/>
</dbReference>
<keyword evidence="3" id="KW-0963">Cytoplasm</keyword>
<dbReference type="PANTHER" id="PTHR33643">
    <property type="entry name" value="UREASE ACCESSORY PROTEIN D"/>
    <property type="match status" value="1"/>
</dbReference>
<proteinExistence type="inferred from homology"/>
<dbReference type="HAMAP" id="MF_01384">
    <property type="entry name" value="UreD"/>
    <property type="match status" value="1"/>
</dbReference>
<evidence type="ECO:0000313" key="4">
    <source>
        <dbReference type="EMBL" id="PZX16291.1"/>
    </source>
</evidence>
<dbReference type="RefSeq" id="WP_111537287.1">
    <property type="nucleotide sequence ID" value="NZ_QKZL01000007.1"/>
</dbReference>
<comment type="caution">
    <text evidence="4">The sequence shown here is derived from an EMBL/GenBank/DDBJ whole genome shotgun (WGS) entry which is preliminary data.</text>
</comment>
<dbReference type="Pfam" id="PF01774">
    <property type="entry name" value="UreD"/>
    <property type="match status" value="1"/>
</dbReference>
<dbReference type="PANTHER" id="PTHR33643:SF1">
    <property type="entry name" value="UREASE ACCESSORY PROTEIN D"/>
    <property type="match status" value="1"/>
</dbReference>
<evidence type="ECO:0000256" key="1">
    <source>
        <dbReference type="ARBA" id="ARBA00007177"/>
    </source>
</evidence>
<dbReference type="Proteomes" id="UP000248916">
    <property type="component" value="Unassembled WGS sequence"/>
</dbReference>
<comment type="subunit">
    <text evidence="3">UreD, UreF and UreG form a complex that acts as a GTP-hydrolysis-dependent molecular chaperone, activating the urease apoprotein by helping to assemble the nickel containing metallocenter of UreC. The UreE protein probably delivers the nickel.</text>
</comment>
<evidence type="ECO:0000256" key="2">
    <source>
        <dbReference type="ARBA" id="ARBA00023186"/>
    </source>
</evidence>
<evidence type="ECO:0000313" key="5">
    <source>
        <dbReference type="Proteomes" id="UP000248916"/>
    </source>
</evidence>
<comment type="function">
    <text evidence="3">Required for maturation of urease via the functional incorporation of the urease nickel metallocenter.</text>
</comment>
<keyword evidence="5" id="KW-1185">Reference proteome</keyword>
<protein>
    <recommendedName>
        <fullName evidence="3">Urease accessory protein UreD</fullName>
    </recommendedName>
</protein>
<evidence type="ECO:0000256" key="3">
    <source>
        <dbReference type="HAMAP-Rule" id="MF_01384"/>
    </source>
</evidence>
<keyword evidence="3" id="KW-0996">Nickel insertion</keyword>
<gene>
    <name evidence="3" type="primary">ureD</name>
    <name evidence="4" type="ORF">LX81_02143</name>
</gene>
<comment type="subcellular location">
    <subcellularLocation>
        <location evidence="3">Cytoplasm</location>
    </subcellularLocation>
</comment>
<comment type="similarity">
    <text evidence="1 3">Belongs to the UreD family.</text>
</comment>
<dbReference type="GO" id="GO:0005737">
    <property type="term" value="C:cytoplasm"/>
    <property type="evidence" value="ECO:0007669"/>
    <property type="project" value="UniProtKB-SubCell"/>
</dbReference>
<keyword evidence="2 3" id="KW-0143">Chaperone</keyword>
<sequence length="286" mass="30490">MTDRIEKPDCGEAVALASDPRQPRAVGTAILRVARGAGGRPRLATLRQSGAAKLLFPRRRGERVEAVFINTAGGITGGDRFEIAAAAEAGAHLTMTSQAAERAYAAQPGEVGRVRTRLEVGSGARIDWLPQETILYERSSLDRRLDVDLAEDARFLMIESLLFGRHARGEVLRAARVSDRVAIRRQGEPLYLDAIAMAGDLRAHLSRPAIGGGAGAVATLIYIAPDAAAHLEAIRALLPESAGVSAISGDMIALRALAGDGYALRRIVLPVLDRLTGRSLPAVWRL</sequence>
<dbReference type="InterPro" id="IPR002669">
    <property type="entry name" value="UreD"/>
</dbReference>